<dbReference type="Proteomes" id="UP001157502">
    <property type="component" value="Chromosome 23"/>
</dbReference>
<sequence>MKVHFQPHCCHRCSIFFGMGVLLCVVFITVNNNFPTAERKLQKRQPANNSEWNWLIPAFTAASPQTTKVVEMCSPENGMQDIPSHIPASHQTFLRYKHCRSFPRLLSPTPCENDLFLLMAIKSTAIQVDRRIALRSTWGKRGYIQGKRVKLLFLVGKSSDRIQEYPLQQLLEWESRQFGDILQWDFHDSFFNLTLKEIHFLNWFSLECKWAQYVFKGDDDVFVHTSNLLEYVKGRDPSDHLFAGDIIPKAAPIRLKKWKYFVPVEMYPGKRYPPYAGGGGYLMSRQTVLSLGVAASSIDLFPIDDVFVGMCMQNINITLTHHSGFKTFGFKKVVSQFDPCIYREMMLVHKLNPTEMWTMWSLLRDPKLKCSINT</sequence>
<organism evidence="1 2">
    <name type="scientific">Dallia pectoralis</name>
    <name type="common">Alaska blackfish</name>
    <dbReference type="NCBI Taxonomy" id="75939"/>
    <lineage>
        <taxon>Eukaryota</taxon>
        <taxon>Metazoa</taxon>
        <taxon>Chordata</taxon>
        <taxon>Craniata</taxon>
        <taxon>Vertebrata</taxon>
        <taxon>Euteleostomi</taxon>
        <taxon>Actinopterygii</taxon>
        <taxon>Neopterygii</taxon>
        <taxon>Teleostei</taxon>
        <taxon>Protacanthopterygii</taxon>
        <taxon>Esociformes</taxon>
        <taxon>Umbridae</taxon>
        <taxon>Dallia</taxon>
    </lineage>
</organism>
<dbReference type="EMBL" id="CM055750">
    <property type="protein sequence ID" value="KAJ7994276.1"/>
    <property type="molecule type" value="Genomic_DNA"/>
</dbReference>
<gene>
    <name evidence="1" type="ORF">DPEC_G00264210</name>
</gene>
<name>A0ACC2FSH1_DALPE</name>
<comment type="caution">
    <text evidence="1">The sequence shown here is derived from an EMBL/GenBank/DDBJ whole genome shotgun (WGS) entry which is preliminary data.</text>
</comment>
<protein>
    <submittedName>
        <fullName evidence="1">Uncharacterized protein</fullName>
    </submittedName>
</protein>
<proteinExistence type="predicted"/>
<accession>A0ACC2FSH1</accession>
<reference evidence="1" key="1">
    <citation type="submission" date="2021-05" db="EMBL/GenBank/DDBJ databases">
        <authorList>
            <person name="Pan Q."/>
            <person name="Jouanno E."/>
            <person name="Zahm M."/>
            <person name="Klopp C."/>
            <person name="Cabau C."/>
            <person name="Louis A."/>
            <person name="Berthelot C."/>
            <person name="Parey E."/>
            <person name="Roest Crollius H."/>
            <person name="Montfort J."/>
            <person name="Robinson-Rechavi M."/>
            <person name="Bouchez O."/>
            <person name="Lampietro C."/>
            <person name="Lopez Roques C."/>
            <person name="Donnadieu C."/>
            <person name="Postlethwait J."/>
            <person name="Bobe J."/>
            <person name="Dillon D."/>
            <person name="Chandos A."/>
            <person name="von Hippel F."/>
            <person name="Guiguen Y."/>
        </authorList>
    </citation>
    <scope>NUCLEOTIDE SEQUENCE</scope>
    <source>
        <strain evidence="1">YG-Jan2019</strain>
    </source>
</reference>
<evidence type="ECO:0000313" key="1">
    <source>
        <dbReference type="EMBL" id="KAJ7994276.1"/>
    </source>
</evidence>
<evidence type="ECO:0000313" key="2">
    <source>
        <dbReference type="Proteomes" id="UP001157502"/>
    </source>
</evidence>
<keyword evidence="2" id="KW-1185">Reference proteome</keyword>